<reference evidence="1 2" key="1">
    <citation type="submission" date="2018-01" db="EMBL/GenBank/DDBJ databases">
        <title>Whole genome sequencing of Histamine producing bacteria.</title>
        <authorList>
            <person name="Butler K."/>
        </authorList>
    </citation>
    <scope>NUCLEOTIDE SEQUENCE [LARGE SCALE GENOMIC DNA]</scope>
    <source>
        <strain evidence="1 2">FS-7.2</strain>
    </source>
</reference>
<proteinExistence type="predicted"/>
<evidence type="ECO:0000313" key="2">
    <source>
        <dbReference type="Proteomes" id="UP000241426"/>
    </source>
</evidence>
<gene>
    <name evidence="1" type="ORF">C9J27_04305</name>
</gene>
<dbReference type="EMBL" id="PYNF01000003">
    <property type="protein sequence ID" value="PSV00355.1"/>
    <property type="molecule type" value="Genomic_DNA"/>
</dbReference>
<comment type="caution">
    <text evidence="1">The sequence shown here is derived from an EMBL/GenBank/DDBJ whole genome shotgun (WGS) entry which is preliminary data.</text>
</comment>
<dbReference type="AlphaFoldDB" id="A0A2T3KKV9"/>
<dbReference type="Proteomes" id="UP000241426">
    <property type="component" value="Unassembled WGS sequence"/>
</dbReference>
<evidence type="ECO:0000313" key="1">
    <source>
        <dbReference type="EMBL" id="PSV00355.1"/>
    </source>
</evidence>
<organism evidence="1 2">
    <name type="scientific">Photobacterium kishitanii</name>
    <dbReference type="NCBI Taxonomy" id="318456"/>
    <lineage>
        <taxon>Bacteria</taxon>
        <taxon>Pseudomonadati</taxon>
        <taxon>Pseudomonadota</taxon>
        <taxon>Gammaproteobacteria</taxon>
        <taxon>Vibrionales</taxon>
        <taxon>Vibrionaceae</taxon>
        <taxon>Photobacterium</taxon>
    </lineage>
</organism>
<sequence>MINNKIVNQKIRKNATVKITSLLNKAVGIIFSSKAAQVDGSYENGCEVATPEMVLDWLADGYNYSNADIRLYGDVLTVDLKYGSSEKFEAYFKQEEFDVISNKLFNKAHESEAVALIPVGNARPILN</sequence>
<name>A0A2T3KKV9_9GAMM</name>
<protein>
    <submittedName>
        <fullName evidence="1">Uncharacterized protein</fullName>
    </submittedName>
</protein>
<dbReference type="RefSeq" id="WP_107288985.1">
    <property type="nucleotide sequence ID" value="NZ_PYNF01000003.1"/>
</dbReference>
<accession>A0A2T3KKV9</accession>